<feature type="compositionally biased region" description="Basic and acidic residues" evidence="1">
    <location>
        <begin position="1"/>
        <end position="22"/>
    </location>
</feature>
<dbReference type="VEuPathDB" id="FungiDB:JI435_405770"/>
<dbReference type="Proteomes" id="UP000663193">
    <property type="component" value="Chromosome 4"/>
</dbReference>
<protein>
    <submittedName>
        <fullName evidence="2">Uncharacterized protein</fullName>
    </submittedName>
</protein>
<proteinExistence type="predicted"/>
<gene>
    <name evidence="2" type="ORF">JI435_405770</name>
</gene>
<feature type="compositionally biased region" description="Polar residues" evidence="1">
    <location>
        <begin position="62"/>
        <end position="74"/>
    </location>
</feature>
<feature type="region of interest" description="Disordered" evidence="1">
    <location>
        <begin position="51"/>
        <end position="83"/>
    </location>
</feature>
<evidence type="ECO:0000256" key="1">
    <source>
        <dbReference type="SAM" id="MobiDB-lite"/>
    </source>
</evidence>
<keyword evidence="3" id="KW-1185">Reference proteome</keyword>
<dbReference type="EMBL" id="CP069026">
    <property type="protein sequence ID" value="QRC94418.1"/>
    <property type="molecule type" value="Genomic_DNA"/>
</dbReference>
<evidence type="ECO:0000313" key="2">
    <source>
        <dbReference type="EMBL" id="QRC94418.1"/>
    </source>
</evidence>
<evidence type="ECO:0000313" key="3">
    <source>
        <dbReference type="Proteomes" id="UP000663193"/>
    </source>
</evidence>
<name>A0A7U2EWH3_PHANO</name>
<reference evidence="3" key="1">
    <citation type="journal article" date="2021" name="BMC Genomics">
        <title>Chromosome-level genome assembly and manually-curated proteome of model necrotroph Parastagonospora nodorum Sn15 reveals a genome-wide trove of candidate effector homologs, and redundancy of virulence-related functions within an accessory chromosome.</title>
        <authorList>
            <person name="Bertazzoni S."/>
            <person name="Jones D.A.B."/>
            <person name="Phan H.T."/>
            <person name="Tan K.-C."/>
            <person name="Hane J.K."/>
        </authorList>
    </citation>
    <scope>NUCLEOTIDE SEQUENCE [LARGE SCALE GENOMIC DNA]</scope>
    <source>
        <strain evidence="3">SN15 / ATCC MYA-4574 / FGSC 10173)</strain>
    </source>
</reference>
<dbReference type="AlphaFoldDB" id="A0A7U2EWH3"/>
<feature type="region of interest" description="Disordered" evidence="1">
    <location>
        <begin position="1"/>
        <end position="30"/>
    </location>
</feature>
<sequence length="83" mass="9502">MLGRSSDGRQDGRWLRRVDGGRGQRGSRRREVCLSRWHRTGLMQLAAYSVRRREPAQKQQHHSTAACTSLSTQGLREDVLAQQ</sequence>
<organism evidence="2 3">
    <name type="scientific">Phaeosphaeria nodorum (strain SN15 / ATCC MYA-4574 / FGSC 10173)</name>
    <name type="common">Glume blotch fungus</name>
    <name type="synonym">Parastagonospora nodorum</name>
    <dbReference type="NCBI Taxonomy" id="321614"/>
    <lineage>
        <taxon>Eukaryota</taxon>
        <taxon>Fungi</taxon>
        <taxon>Dikarya</taxon>
        <taxon>Ascomycota</taxon>
        <taxon>Pezizomycotina</taxon>
        <taxon>Dothideomycetes</taxon>
        <taxon>Pleosporomycetidae</taxon>
        <taxon>Pleosporales</taxon>
        <taxon>Pleosporineae</taxon>
        <taxon>Phaeosphaeriaceae</taxon>
        <taxon>Parastagonospora</taxon>
    </lineage>
</organism>
<accession>A0A7U2EWH3</accession>